<dbReference type="EMBL" id="KB307554">
    <property type="protein sequence ID" value="ELT98784.1"/>
    <property type="molecule type" value="Genomic_DNA"/>
</dbReference>
<reference evidence="8" key="1">
    <citation type="submission" date="2012-12" db="EMBL/GenBank/DDBJ databases">
        <authorList>
            <person name="Hellsten U."/>
            <person name="Grimwood J."/>
            <person name="Chapman J.A."/>
            <person name="Shapiro H."/>
            <person name="Aerts A."/>
            <person name="Otillar R.P."/>
            <person name="Terry A.Y."/>
            <person name="Boore J.L."/>
            <person name="Simakov O."/>
            <person name="Marletaz F."/>
            <person name="Cho S.-J."/>
            <person name="Edsinger-Gonzales E."/>
            <person name="Havlak P."/>
            <person name="Kuo D.-H."/>
            <person name="Larsson T."/>
            <person name="Lv J."/>
            <person name="Arendt D."/>
            <person name="Savage R."/>
            <person name="Osoegawa K."/>
            <person name="de Jong P."/>
            <person name="Lindberg D.R."/>
            <person name="Seaver E.C."/>
            <person name="Weisblat D.A."/>
            <person name="Putnam N.H."/>
            <person name="Grigoriev I.V."/>
            <person name="Rokhsar D.S."/>
        </authorList>
    </citation>
    <scope>NUCLEOTIDE SEQUENCE</scope>
    <source>
        <strain evidence="8">I ESC-2004</strain>
    </source>
</reference>
<evidence type="ECO:0000259" key="4">
    <source>
        <dbReference type="PROSITE" id="PS50054"/>
    </source>
</evidence>
<feature type="compositionally biased region" description="Basic and acidic residues" evidence="3">
    <location>
        <begin position="279"/>
        <end position="297"/>
    </location>
</feature>
<dbReference type="Proteomes" id="UP000014760">
    <property type="component" value="Unassembled WGS sequence"/>
</dbReference>
<feature type="region of interest" description="Disordered" evidence="3">
    <location>
        <begin position="250"/>
        <end position="297"/>
    </location>
</feature>
<dbReference type="Gene3D" id="3.90.190.10">
    <property type="entry name" value="Protein tyrosine phosphatase superfamily"/>
    <property type="match status" value="1"/>
</dbReference>
<name>R7TYH5_CAPTE</name>
<dbReference type="InterPro" id="IPR029021">
    <property type="entry name" value="Prot-tyrosine_phosphatase-like"/>
</dbReference>
<feature type="domain" description="Tyrosine-protein phosphatase" evidence="4">
    <location>
        <begin position="42"/>
        <end position="185"/>
    </location>
</feature>
<dbReference type="HOGENOM" id="CLU_057587_0_0_1"/>
<dbReference type="GO" id="GO:0004651">
    <property type="term" value="F:polynucleotide 5'-phosphatase activity"/>
    <property type="evidence" value="ECO:0007669"/>
    <property type="project" value="TreeGrafter"/>
</dbReference>
<dbReference type="InterPro" id="IPR000340">
    <property type="entry name" value="Dual-sp_phosphatase_cat-dom"/>
</dbReference>
<dbReference type="FunCoup" id="R7TYH5">
    <property type="interactions" value="102"/>
</dbReference>
<dbReference type="AlphaFoldDB" id="R7TYH5"/>
<evidence type="ECO:0000259" key="5">
    <source>
        <dbReference type="PROSITE" id="PS50056"/>
    </source>
</evidence>
<dbReference type="SMART" id="SM00195">
    <property type="entry name" value="DSPc"/>
    <property type="match status" value="1"/>
</dbReference>
<reference evidence="6 8" key="2">
    <citation type="journal article" date="2013" name="Nature">
        <title>Insights into bilaterian evolution from three spiralian genomes.</title>
        <authorList>
            <person name="Simakov O."/>
            <person name="Marletaz F."/>
            <person name="Cho S.J."/>
            <person name="Edsinger-Gonzales E."/>
            <person name="Havlak P."/>
            <person name="Hellsten U."/>
            <person name="Kuo D.H."/>
            <person name="Larsson T."/>
            <person name="Lv J."/>
            <person name="Arendt D."/>
            <person name="Savage R."/>
            <person name="Osoegawa K."/>
            <person name="de Jong P."/>
            <person name="Grimwood J."/>
            <person name="Chapman J.A."/>
            <person name="Shapiro H."/>
            <person name="Aerts A."/>
            <person name="Otillar R.P."/>
            <person name="Terry A.Y."/>
            <person name="Boore J.L."/>
            <person name="Grigoriev I.V."/>
            <person name="Lindberg D.R."/>
            <person name="Seaver E.C."/>
            <person name="Weisblat D.A."/>
            <person name="Putnam N.H."/>
            <person name="Rokhsar D.S."/>
        </authorList>
    </citation>
    <scope>NUCLEOTIDE SEQUENCE</scope>
    <source>
        <strain evidence="6 8">I ESC-2004</strain>
    </source>
</reference>
<dbReference type="InterPro" id="IPR016130">
    <property type="entry name" value="Tyr_Pase_AS"/>
</dbReference>
<evidence type="ECO:0000256" key="2">
    <source>
        <dbReference type="ARBA" id="ARBA00022912"/>
    </source>
</evidence>
<dbReference type="Pfam" id="PF00782">
    <property type="entry name" value="DSPc"/>
    <property type="match status" value="1"/>
</dbReference>
<feature type="compositionally biased region" description="Low complexity" evidence="3">
    <location>
        <begin position="208"/>
        <end position="219"/>
    </location>
</feature>
<dbReference type="PANTHER" id="PTHR10367">
    <property type="entry name" value="MRNA-CAPPING ENZYME"/>
    <property type="match status" value="1"/>
</dbReference>
<feature type="compositionally biased region" description="Basic and acidic residues" evidence="3">
    <location>
        <begin position="193"/>
        <end position="207"/>
    </location>
</feature>
<evidence type="ECO:0000256" key="1">
    <source>
        <dbReference type="ARBA" id="ARBA00022801"/>
    </source>
</evidence>
<protein>
    <submittedName>
        <fullName evidence="6 7">Uncharacterized protein</fullName>
    </submittedName>
</protein>
<evidence type="ECO:0000313" key="7">
    <source>
        <dbReference type="EnsemblMetazoa" id="CapteP220933"/>
    </source>
</evidence>
<gene>
    <name evidence="6" type="ORF">CAPTEDRAFT_220933</name>
</gene>
<organism evidence="6">
    <name type="scientific">Capitella teleta</name>
    <name type="common">Polychaete worm</name>
    <dbReference type="NCBI Taxonomy" id="283909"/>
    <lineage>
        <taxon>Eukaryota</taxon>
        <taxon>Metazoa</taxon>
        <taxon>Spiralia</taxon>
        <taxon>Lophotrochozoa</taxon>
        <taxon>Annelida</taxon>
        <taxon>Polychaeta</taxon>
        <taxon>Sedentaria</taxon>
        <taxon>Scolecida</taxon>
        <taxon>Capitellidae</taxon>
        <taxon>Capitella</taxon>
    </lineage>
</organism>
<dbReference type="PROSITE" id="PS00383">
    <property type="entry name" value="TYR_PHOSPHATASE_1"/>
    <property type="match status" value="1"/>
</dbReference>
<dbReference type="EMBL" id="AMQN01002005">
    <property type="status" value="NOT_ANNOTATED_CDS"/>
    <property type="molecule type" value="Genomic_DNA"/>
</dbReference>
<reference evidence="7" key="3">
    <citation type="submission" date="2015-06" db="UniProtKB">
        <authorList>
            <consortium name="EnsemblMetazoa"/>
        </authorList>
    </citation>
    <scope>IDENTIFICATION</scope>
</reference>
<evidence type="ECO:0000256" key="3">
    <source>
        <dbReference type="SAM" id="MobiDB-lite"/>
    </source>
</evidence>
<dbReference type="PANTHER" id="PTHR10367:SF9">
    <property type="entry name" value="DUAL-SPECIFICITY PHOSPHATASE 11 (RNA_RNP COMPLEX 1-INTERACTING)"/>
    <property type="match status" value="1"/>
</dbReference>
<dbReference type="InterPro" id="IPR051029">
    <property type="entry name" value="mRNA_Capping_Enz/RNA_Phosphat"/>
</dbReference>
<dbReference type="InterPro" id="IPR000387">
    <property type="entry name" value="Tyr_Pase_dom"/>
</dbReference>
<keyword evidence="2" id="KW-0904">Protein phosphatase</keyword>
<feature type="domain" description="Tyrosine specific protein phosphatases" evidence="5">
    <location>
        <begin position="105"/>
        <end position="174"/>
    </location>
</feature>
<dbReference type="PROSITE" id="PS50056">
    <property type="entry name" value="TYR_PHOSPHATASE_2"/>
    <property type="match status" value="1"/>
</dbReference>
<keyword evidence="8" id="KW-1185">Reference proteome</keyword>
<accession>R7TYH5</accession>
<feature type="region of interest" description="Disordered" evidence="3">
    <location>
        <begin position="177"/>
        <end position="231"/>
    </location>
</feature>
<feature type="compositionally biased region" description="Basic and acidic residues" evidence="3">
    <location>
        <begin position="254"/>
        <end position="271"/>
    </location>
</feature>
<dbReference type="EnsemblMetazoa" id="CapteT220933">
    <property type="protein sequence ID" value="CapteP220933"/>
    <property type="gene ID" value="CapteG220933"/>
</dbReference>
<dbReference type="GO" id="GO:0004721">
    <property type="term" value="F:phosphoprotein phosphatase activity"/>
    <property type="evidence" value="ECO:0007669"/>
    <property type="project" value="UniProtKB-KW"/>
</dbReference>
<proteinExistence type="predicted"/>
<dbReference type="PROSITE" id="PS50054">
    <property type="entry name" value="TYR_PHOSPHATASE_DUAL"/>
    <property type="match status" value="1"/>
</dbReference>
<evidence type="ECO:0000313" key="8">
    <source>
        <dbReference type="Proteomes" id="UP000014760"/>
    </source>
</evidence>
<sequence length="297" mass="35145">MPGKVPERWEDYSPYGSVIPGTRFIACKVPLDDDITCKLSSEDLVFTPNDLISQLKDGGSRLGLVIDLTNTKRYYNPKRSLFKNSVQHRKIFTEGHVVPSLEVQQSFADTVNEFLARNKRNNHVIAVHCTHGVNRTGYLICRYMISEMEMDAEEAIKIFNKSRGHQLERENYLQDLKTSKHKMKAPTPHLSQRHQERHSYNDWRSGEGWRSSRGGNSWRHNQSSQEQHYQEWNDSDHYHQDNGQYWQHNQYRSHGYDHPTSWREPQSDRRWSPYIHPGHRSDSWRSNNKDGYHNKRR</sequence>
<evidence type="ECO:0000313" key="6">
    <source>
        <dbReference type="EMBL" id="ELT98784.1"/>
    </source>
</evidence>
<keyword evidence="1" id="KW-0378">Hydrolase</keyword>
<dbReference type="SUPFAM" id="SSF52799">
    <property type="entry name" value="(Phosphotyrosine protein) phosphatases II"/>
    <property type="match status" value="1"/>
</dbReference>
<dbReference type="OMA" id="NTFKYYD"/>
<dbReference type="InterPro" id="IPR020422">
    <property type="entry name" value="TYR_PHOSPHATASE_DUAL_dom"/>
</dbReference>
<dbReference type="OrthoDB" id="200924at2759"/>
<dbReference type="STRING" id="283909.R7TYH5"/>